<dbReference type="Pfam" id="PF13483">
    <property type="entry name" value="Lactamase_B_3"/>
    <property type="match status" value="1"/>
</dbReference>
<feature type="domain" description="Metallo-beta-lactamase" evidence="1">
    <location>
        <begin position="7"/>
        <end position="175"/>
    </location>
</feature>
<dbReference type="SMART" id="SM00849">
    <property type="entry name" value="Lactamase_B"/>
    <property type="match status" value="1"/>
</dbReference>
<evidence type="ECO:0000313" key="3">
    <source>
        <dbReference type="Proteomes" id="UP000715441"/>
    </source>
</evidence>
<dbReference type="InterPro" id="IPR050114">
    <property type="entry name" value="UPF0173_UPF0282_UlaG_hydrolase"/>
</dbReference>
<protein>
    <submittedName>
        <fullName evidence="2">MBL fold metallo-hydrolase</fullName>
    </submittedName>
</protein>
<evidence type="ECO:0000313" key="2">
    <source>
        <dbReference type="EMBL" id="NKQ52276.1"/>
    </source>
</evidence>
<dbReference type="Proteomes" id="UP000715441">
    <property type="component" value="Unassembled WGS sequence"/>
</dbReference>
<dbReference type="Gene3D" id="3.60.15.10">
    <property type="entry name" value="Ribonuclease Z/Hydroxyacylglutathione hydrolase-like"/>
    <property type="match status" value="1"/>
</dbReference>
<dbReference type="RefSeq" id="WP_168511992.1">
    <property type="nucleotide sequence ID" value="NZ_JAAXLS010000002.1"/>
</dbReference>
<keyword evidence="3" id="KW-1185">Reference proteome</keyword>
<comment type="caution">
    <text evidence="2">The sequence shown here is derived from an EMBL/GenBank/DDBJ whole genome shotgun (WGS) entry which is preliminary data.</text>
</comment>
<dbReference type="EMBL" id="JAAXLS010000002">
    <property type="protein sequence ID" value="NKQ52276.1"/>
    <property type="molecule type" value="Genomic_DNA"/>
</dbReference>
<dbReference type="InterPro" id="IPR001279">
    <property type="entry name" value="Metallo-B-lactamas"/>
</dbReference>
<proteinExistence type="predicted"/>
<organism evidence="2 3">
    <name type="scientific">Amycolatopsis acididurans</name>
    <dbReference type="NCBI Taxonomy" id="2724524"/>
    <lineage>
        <taxon>Bacteria</taxon>
        <taxon>Bacillati</taxon>
        <taxon>Actinomycetota</taxon>
        <taxon>Actinomycetes</taxon>
        <taxon>Pseudonocardiales</taxon>
        <taxon>Pseudonocardiaceae</taxon>
        <taxon>Amycolatopsis</taxon>
    </lineage>
</organism>
<evidence type="ECO:0000259" key="1">
    <source>
        <dbReference type="SMART" id="SM00849"/>
    </source>
</evidence>
<reference evidence="2 3" key="1">
    <citation type="submission" date="2020-04" db="EMBL/GenBank/DDBJ databases">
        <title>Novel species.</title>
        <authorList>
            <person name="Teo W.F.A."/>
            <person name="Lipun K."/>
            <person name="Srisuk N."/>
            <person name="Duangmal K."/>
        </authorList>
    </citation>
    <scope>NUCLEOTIDE SEQUENCE [LARGE SCALE GENOMIC DNA]</scope>
    <source>
        <strain evidence="2 3">K13G38</strain>
    </source>
</reference>
<dbReference type="PANTHER" id="PTHR43546">
    <property type="entry name" value="UPF0173 METAL-DEPENDENT HYDROLASE MJ1163-RELATED"/>
    <property type="match status" value="1"/>
</dbReference>
<accession>A0ABX1J1Y2</accession>
<dbReference type="PANTHER" id="PTHR43546:SF3">
    <property type="entry name" value="UPF0173 METAL-DEPENDENT HYDROLASE MJ1163"/>
    <property type="match status" value="1"/>
</dbReference>
<dbReference type="SUPFAM" id="SSF56281">
    <property type="entry name" value="Metallo-hydrolase/oxidoreductase"/>
    <property type="match status" value="1"/>
</dbReference>
<gene>
    <name evidence="2" type="ORF">HFP15_05220</name>
</gene>
<name>A0ABX1J1Y2_9PSEU</name>
<dbReference type="InterPro" id="IPR036866">
    <property type="entry name" value="RibonucZ/Hydroxyglut_hydro"/>
</dbReference>
<sequence>MRLTKLGHACVRIEHDNGVLVLDPGVFTDPAAMDGATAVLLTHEHPDHYLPDHLKLTDAPVYTISAVADLIRKDAPAVAERTTVVAPGEGFRVDGLPVTTVGEQHAVLHPHWPVSHNSGYVIEVDDSVLYHPGDAFTPPGRDIDILLAPTSAPWARAYELIDFMQEVKAPVNIAIHDRIYSEAGAGIIDMQAGAFLTPEGQEFKRLKDGEDL</sequence>